<proteinExistence type="inferred from homology"/>
<feature type="domain" description="Sulfatase N-terminal" evidence="3">
    <location>
        <begin position="20"/>
        <end position="228"/>
    </location>
</feature>
<dbReference type="InterPro" id="IPR017850">
    <property type="entry name" value="Alkaline_phosphatase_core_sf"/>
</dbReference>
<dbReference type="EMBL" id="JBHUOK010000021">
    <property type="protein sequence ID" value="MFD2789302.1"/>
    <property type="molecule type" value="Genomic_DNA"/>
</dbReference>
<organism evidence="4 5">
    <name type="scientific">Arenibacter antarcticus</name>
    <dbReference type="NCBI Taxonomy" id="2040469"/>
    <lineage>
        <taxon>Bacteria</taxon>
        <taxon>Pseudomonadati</taxon>
        <taxon>Bacteroidota</taxon>
        <taxon>Flavobacteriia</taxon>
        <taxon>Flavobacteriales</taxon>
        <taxon>Flavobacteriaceae</taxon>
        <taxon>Arenibacter</taxon>
    </lineage>
</organism>
<dbReference type="Gene3D" id="3.40.720.10">
    <property type="entry name" value="Alkaline Phosphatase, subunit A"/>
    <property type="match status" value="1"/>
</dbReference>
<dbReference type="InterPro" id="IPR050738">
    <property type="entry name" value="Sulfatase"/>
</dbReference>
<reference evidence="5" key="1">
    <citation type="journal article" date="2019" name="Int. J. Syst. Evol. Microbiol.">
        <title>The Global Catalogue of Microorganisms (GCM) 10K type strain sequencing project: providing services to taxonomists for standard genome sequencing and annotation.</title>
        <authorList>
            <consortium name="The Broad Institute Genomics Platform"/>
            <consortium name="The Broad Institute Genome Sequencing Center for Infectious Disease"/>
            <person name="Wu L."/>
            <person name="Ma J."/>
        </authorList>
    </citation>
    <scope>NUCLEOTIDE SEQUENCE [LARGE SCALE GENOMIC DNA]</scope>
    <source>
        <strain evidence="5">KCTC 52924</strain>
    </source>
</reference>
<accession>A0ABW5VC80</accession>
<sequence>MYTRQTGHIGLSTHKFAMFKDFKTMPAYFKEAGYYTGFLGKTHINPERLVEDYIDHRAIKEANFSNTISIEEYANQAKSVMKNAAKENKPFLLIINYADAHREFIEISESGYPTVKIKDDIEPLPWIGSDTPYLRHEMKNYYSCINRLDEGIKMVLSDLDKLKARDNTLIIYISDHGADFPRAKGSVYEAGLKVPMILNYPKVFSQGKVENRMVSTLDILPTMLKSANIKVPKNLVGNTLQDIDSSILNGHEFIHSFTTGSAPILLFMQFGIRDKRFKLIYNPSRDLNLLAASRYVLSNVSKQHQINAFLYPEELELYDLEKDPNEWNNLAYDPTYKQIREHLWTEMKIFQHKIKDPFIYKENIEFFIKEQKIYKDPSTYRGVKGFEWPHLELFRKANRN</sequence>
<evidence type="ECO:0000256" key="1">
    <source>
        <dbReference type="ARBA" id="ARBA00008779"/>
    </source>
</evidence>
<dbReference type="PANTHER" id="PTHR42693:SF53">
    <property type="entry name" value="ENDO-4-O-SULFATASE"/>
    <property type="match status" value="1"/>
</dbReference>
<evidence type="ECO:0000259" key="3">
    <source>
        <dbReference type="Pfam" id="PF00884"/>
    </source>
</evidence>
<dbReference type="PANTHER" id="PTHR42693">
    <property type="entry name" value="ARYLSULFATASE FAMILY MEMBER"/>
    <property type="match status" value="1"/>
</dbReference>
<dbReference type="SUPFAM" id="SSF53649">
    <property type="entry name" value="Alkaline phosphatase-like"/>
    <property type="match status" value="1"/>
</dbReference>
<dbReference type="InterPro" id="IPR000917">
    <property type="entry name" value="Sulfatase_N"/>
</dbReference>
<name>A0ABW5VC80_9FLAO</name>
<evidence type="ECO:0000313" key="5">
    <source>
        <dbReference type="Proteomes" id="UP001597532"/>
    </source>
</evidence>
<keyword evidence="5" id="KW-1185">Reference proteome</keyword>
<dbReference type="Proteomes" id="UP001597532">
    <property type="component" value="Unassembled WGS sequence"/>
</dbReference>
<dbReference type="RefSeq" id="WP_251808238.1">
    <property type="nucleotide sequence ID" value="NZ_CP166679.1"/>
</dbReference>
<comment type="caution">
    <text evidence="4">The sequence shown here is derived from an EMBL/GenBank/DDBJ whole genome shotgun (WGS) entry which is preliminary data.</text>
</comment>
<keyword evidence="2" id="KW-0378">Hydrolase</keyword>
<dbReference type="Pfam" id="PF00884">
    <property type="entry name" value="Sulfatase"/>
    <property type="match status" value="1"/>
</dbReference>
<comment type="similarity">
    <text evidence="1">Belongs to the sulfatase family.</text>
</comment>
<gene>
    <name evidence="4" type="ORF">ACFS1K_05995</name>
</gene>
<protein>
    <submittedName>
        <fullName evidence="4">Sulfatase-like hydrolase/transferase</fullName>
    </submittedName>
</protein>
<evidence type="ECO:0000313" key="4">
    <source>
        <dbReference type="EMBL" id="MFD2789302.1"/>
    </source>
</evidence>
<evidence type="ECO:0000256" key="2">
    <source>
        <dbReference type="ARBA" id="ARBA00022801"/>
    </source>
</evidence>